<dbReference type="Proteomes" id="UP001251528">
    <property type="component" value="Unassembled WGS sequence"/>
</dbReference>
<dbReference type="EMBL" id="JASWJB010000097">
    <property type="protein sequence ID" value="KAK2598202.1"/>
    <property type="molecule type" value="Genomic_DNA"/>
</dbReference>
<feature type="domain" description="Pierisin-like" evidence="1">
    <location>
        <begin position="65"/>
        <end position="203"/>
    </location>
</feature>
<gene>
    <name evidence="2" type="ORF">QQS21_005679</name>
</gene>
<evidence type="ECO:0000259" key="1">
    <source>
        <dbReference type="Pfam" id="PF22596"/>
    </source>
</evidence>
<proteinExistence type="predicted"/>
<organism evidence="2 3">
    <name type="scientific">Conoideocrella luteorostrata</name>
    <dbReference type="NCBI Taxonomy" id="1105319"/>
    <lineage>
        <taxon>Eukaryota</taxon>
        <taxon>Fungi</taxon>
        <taxon>Dikarya</taxon>
        <taxon>Ascomycota</taxon>
        <taxon>Pezizomycotina</taxon>
        <taxon>Sordariomycetes</taxon>
        <taxon>Hypocreomycetidae</taxon>
        <taxon>Hypocreales</taxon>
        <taxon>Clavicipitaceae</taxon>
        <taxon>Conoideocrella</taxon>
    </lineage>
</organism>
<name>A0AAJ0CP02_9HYPO</name>
<dbReference type="Pfam" id="PF22596">
    <property type="entry name" value="Scabin-like"/>
    <property type="match status" value="1"/>
</dbReference>
<evidence type="ECO:0000313" key="2">
    <source>
        <dbReference type="EMBL" id="KAK2598202.1"/>
    </source>
</evidence>
<dbReference type="AlphaFoldDB" id="A0AAJ0CP02"/>
<keyword evidence="3" id="KW-1185">Reference proteome</keyword>
<comment type="caution">
    <text evidence="2">The sequence shown here is derived from an EMBL/GenBank/DDBJ whole genome shotgun (WGS) entry which is preliminary data.</text>
</comment>
<dbReference type="InterPro" id="IPR054695">
    <property type="entry name" value="Pierisin-like_dom"/>
</dbReference>
<evidence type="ECO:0000313" key="3">
    <source>
        <dbReference type="Proteomes" id="UP001251528"/>
    </source>
</evidence>
<dbReference type="SUPFAM" id="SSF56399">
    <property type="entry name" value="ADP-ribosylation"/>
    <property type="match status" value="1"/>
</dbReference>
<sequence>MRTAPIFIGAALPWLRDASPEVAEEVFGRLDRVISTSKYQRELVMRPSWVLNTDGNPISAAAEPLSRWDSRPPSVIFQDGFQPHEAPMSIEKFRKMDDFQLSLHRFVNDQPQSIFVSTTRPVSSKEGKAEIWRPNTISGKYRYEIFAYGGIDVLATFERQAEIFYPEQHEITFIGGIRPELIRTATEYNERGQIISKWYNVGFDAQINGIHAPKTDELPPVLGEINKTRFVHALYQRVEQPSVPSELESVSPKHFKAAESAERISEKEFIKLASDYQLAATTTTRAASGGWSKSVLKVREKLNYHPISPTSKLWGDFGKLKMTFFIAGIGIYVDGFIHAWTHNATDWEFASAAFEIIPFLGCSIQAIARIKEGKIDAADASLCLIADGLLVTPLFPFGVLVHIARAVMAYFSGPDIPSQEEYQTERDASWNKFLYDNFYAPIYSHPSLCPEESCFRDKVQAAITVETLAVLSQGSQAIGVVQAMVEHNLTSNSSEFQNRSVSLIQELHNEMYPEIIRRQRQYLINLSNIMKNDSDARMGAVADQFNNELWANITSFDTAKKYFKPILKSWRLPAPRRANEMQVYADLRAIATHLLRHPLVLPGLFDIAYTIGQSVWIPDLKPDVLSPMKFMQEKVRDEAAANMLCRHHARQIEQLLQGKIAENQLSNGSSVLDDESTRNLQILLALKLGRMLDDDKSEKLRAFRSVVGGEWKFNVIYQESPEWREHITHPHVPSVKKWDGNDYFKSPLDFSDGVIAQACHT</sequence>
<reference evidence="2" key="1">
    <citation type="submission" date="2023-06" db="EMBL/GenBank/DDBJ databases">
        <title>Conoideocrella luteorostrata (Hypocreales: Clavicipitaceae), a potential biocontrol fungus for elongate hemlock scale in United States Christmas tree production areas.</title>
        <authorList>
            <person name="Barrett H."/>
            <person name="Lovett B."/>
            <person name="Macias A.M."/>
            <person name="Stajich J.E."/>
            <person name="Kasson M.T."/>
        </authorList>
    </citation>
    <scope>NUCLEOTIDE SEQUENCE</scope>
    <source>
        <strain evidence="2">ARSEF 14590</strain>
    </source>
</reference>
<protein>
    <recommendedName>
        <fullName evidence="1">Pierisin-like domain-containing protein</fullName>
    </recommendedName>
</protein>
<dbReference type="Gene3D" id="3.90.210.10">
    <property type="entry name" value="Heat-Labile Enterotoxin, subunit A"/>
    <property type="match status" value="1"/>
</dbReference>
<accession>A0AAJ0CP02</accession>